<reference evidence="2" key="2">
    <citation type="journal article" date="2023" name="IMA Fungus">
        <title>Comparative genomic study of the Penicillium genus elucidates a diverse pangenome and 15 lateral gene transfer events.</title>
        <authorList>
            <person name="Petersen C."/>
            <person name="Sorensen T."/>
            <person name="Nielsen M.R."/>
            <person name="Sondergaard T.E."/>
            <person name="Sorensen J.L."/>
            <person name="Fitzpatrick D.A."/>
            <person name="Frisvad J.C."/>
            <person name="Nielsen K.L."/>
        </authorList>
    </citation>
    <scope>NUCLEOTIDE SEQUENCE</scope>
    <source>
        <strain evidence="2">IBT 3081</strain>
    </source>
</reference>
<evidence type="ECO:0008006" key="4">
    <source>
        <dbReference type="Google" id="ProtNLM"/>
    </source>
</evidence>
<sequence>MSDMMHYSFYPQTIAQGRVWIGPSLDIGNKVVAEAARLTGPWNPAGQETLDWTDFDEETIDCVLKFCYFQDYNVPWKVPSVKEDPAQETSSAEHNSKTGSSLADRTDTGNAIVLHAKVYSFALRYLVNGLQQYALAEMEDCFEPFLSEYCISPEATYPRLVDAIRIIYGTTPPSSIFGMDSARRKLCMFIATYHTHFRQYFNEFQEGTGEFMTDLACSLSQLLCEAEMERDYDKEEV</sequence>
<name>A0A9W9VJ23_9EURO</name>
<dbReference type="Proteomes" id="UP001147752">
    <property type="component" value="Unassembled WGS sequence"/>
</dbReference>
<dbReference type="AlphaFoldDB" id="A0A9W9VJ23"/>
<protein>
    <recommendedName>
        <fullName evidence="4">BTB domain-containing protein</fullName>
    </recommendedName>
</protein>
<dbReference type="OrthoDB" id="9997739at2759"/>
<keyword evidence="3" id="KW-1185">Reference proteome</keyword>
<feature type="compositionally biased region" description="Polar residues" evidence="1">
    <location>
        <begin position="87"/>
        <end position="103"/>
    </location>
</feature>
<dbReference type="GeneID" id="81458566"/>
<comment type="caution">
    <text evidence="2">The sequence shown here is derived from an EMBL/GenBank/DDBJ whole genome shotgun (WGS) entry which is preliminary data.</text>
</comment>
<feature type="region of interest" description="Disordered" evidence="1">
    <location>
        <begin position="83"/>
        <end position="103"/>
    </location>
</feature>
<organism evidence="2 3">
    <name type="scientific">Penicillium concentricum</name>
    <dbReference type="NCBI Taxonomy" id="293559"/>
    <lineage>
        <taxon>Eukaryota</taxon>
        <taxon>Fungi</taxon>
        <taxon>Dikarya</taxon>
        <taxon>Ascomycota</taxon>
        <taxon>Pezizomycotina</taxon>
        <taxon>Eurotiomycetes</taxon>
        <taxon>Eurotiomycetidae</taxon>
        <taxon>Eurotiales</taxon>
        <taxon>Aspergillaceae</taxon>
        <taxon>Penicillium</taxon>
    </lineage>
</organism>
<evidence type="ECO:0000313" key="2">
    <source>
        <dbReference type="EMBL" id="KAJ5383742.1"/>
    </source>
</evidence>
<gene>
    <name evidence="2" type="ORF">N7517_001653</name>
</gene>
<reference evidence="2" key="1">
    <citation type="submission" date="2022-12" db="EMBL/GenBank/DDBJ databases">
        <authorList>
            <person name="Petersen C."/>
        </authorList>
    </citation>
    <scope>NUCLEOTIDE SEQUENCE</scope>
    <source>
        <strain evidence="2">IBT 3081</strain>
    </source>
</reference>
<dbReference type="PANTHER" id="PTHR47843">
    <property type="entry name" value="BTB DOMAIN-CONTAINING PROTEIN-RELATED"/>
    <property type="match status" value="1"/>
</dbReference>
<dbReference type="Gene3D" id="3.30.710.10">
    <property type="entry name" value="Potassium Channel Kv1.1, Chain A"/>
    <property type="match status" value="1"/>
</dbReference>
<evidence type="ECO:0000313" key="3">
    <source>
        <dbReference type="Proteomes" id="UP001147752"/>
    </source>
</evidence>
<dbReference type="InterPro" id="IPR011333">
    <property type="entry name" value="SKP1/BTB/POZ_sf"/>
</dbReference>
<dbReference type="EMBL" id="JAPZBT010000001">
    <property type="protein sequence ID" value="KAJ5383742.1"/>
    <property type="molecule type" value="Genomic_DNA"/>
</dbReference>
<evidence type="ECO:0000256" key="1">
    <source>
        <dbReference type="SAM" id="MobiDB-lite"/>
    </source>
</evidence>
<dbReference type="PANTHER" id="PTHR47843:SF5">
    <property type="entry name" value="BTB_POZ DOMAIN PROTEIN"/>
    <property type="match status" value="1"/>
</dbReference>
<accession>A0A9W9VJ23</accession>
<proteinExistence type="predicted"/>
<dbReference type="RefSeq" id="XP_056583518.1">
    <property type="nucleotide sequence ID" value="XM_056719383.1"/>
</dbReference>